<evidence type="ECO:0000256" key="5">
    <source>
        <dbReference type="SAM" id="Coils"/>
    </source>
</evidence>
<keyword evidence="1" id="KW-0547">Nucleotide-binding</keyword>
<evidence type="ECO:0000313" key="8">
    <source>
        <dbReference type="Proteomes" id="UP000494106"/>
    </source>
</evidence>
<dbReference type="PANTHER" id="PTHR10751">
    <property type="entry name" value="GUANYLATE BINDING PROTEIN"/>
    <property type="match status" value="1"/>
</dbReference>
<dbReference type="InterPro" id="IPR015894">
    <property type="entry name" value="Guanylate-bd_N"/>
</dbReference>
<dbReference type="Gene3D" id="1.20.58.420">
    <property type="entry name" value="AHSP"/>
    <property type="match status" value="1"/>
</dbReference>
<comment type="caution">
    <text evidence="7">The sequence shown here is derived from an EMBL/GenBank/DDBJ whole genome shotgun (WGS) entry which is preliminary data.</text>
</comment>
<keyword evidence="5" id="KW-0175">Coiled coil</keyword>
<feature type="coiled-coil region" evidence="5">
    <location>
        <begin position="577"/>
        <end position="673"/>
    </location>
</feature>
<dbReference type="SUPFAM" id="SSF48340">
    <property type="entry name" value="Interferon-induced guanylate-binding protein 1 (GBP1), C-terminal domain"/>
    <property type="match status" value="1"/>
</dbReference>
<dbReference type="PROSITE" id="PS51715">
    <property type="entry name" value="G_GB1_RHD3"/>
    <property type="match status" value="1"/>
</dbReference>
<evidence type="ECO:0000256" key="3">
    <source>
        <dbReference type="ARBA" id="ARBA00023134"/>
    </source>
</evidence>
<name>A0A8S1BBQ9_ARCPL</name>
<keyword evidence="2" id="KW-0378">Hydrolase</keyword>
<dbReference type="GO" id="GO:0005525">
    <property type="term" value="F:GTP binding"/>
    <property type="evidence" value="ECO:0007669"/>
    <property type="project" value="UniProtKB-KW"/>
</dbReference>
<keyword evidence="3" id="KW-0342">GTP-binding</keyword>
<dbReference type="OrthoDB" id="7788754at2759"/>
<accession>A0A8S1BBQ9</accession>
<dbReference type="Proteomes" id="UP000494106">
    <property type="component" value="Unassembled WGS sequence"/>
</dbReference>
<evidence type="ECO:0000313" key="7">
    <source>
        <dbReference type="EMBL" id="CAB3256281.1"/>
    </source>
</evidence>
<dbReference type="InterPro" id="IPR030386">
    <property type="entry name" value="G_GB1_RHD3_dom"/>
</dbReference>
<dbReference type="Gene3D" id="3.40.50.300">
    <property type="entry name" value="P-loop containing nucleotide triphosphate hydrolases"/>
    <property type="match status" value="1"/>
</dbReference>
<feature type="domain" description="GB1/RHD3-type G" evidence="6">
    <location>
        <begin position="85"/>
        <end position="333"/>
    </location>
</feature>
<organism evidence="7 8">
    <name type="scientific">Arctia plantaginis</name>
    <name type="common">Wood tiger moth</name>
    <name type="synonym">Phalaena plantaginis</name>
    <dbReference type="NCBI Taxonomy" id="874455"/>
    <lineage>
        <taxon>Eukaryota</taxon>
        <taxon>Metazoa</taxon>
        <taxon>Ecdysozoa</taxon>
        <taxon>Arthropoda</taxon>
        <taxon>Hexapoda</taxon>
        <taxon>Insecta</taxon>
        <taxon>Pterygota</taxon>
        <taxon>Neoptera</taxon>
        <taxon>Endopterygota</taxon>
        <taxon>Lepidoptera</taxon>
        <taxon>Glossata</taxon>
        <taxon>Ditrysia</taxon>
        <taxon>Noctuoidea</taxon>
        <taxon>Erebidae</taxon>
        <taxon>Arctiinae</taxon>
        <taxon>Arctia</taxon>
    </lineage>
</organism>
<proteinExistence type="inferred from homology"/>
<evidence type="ECO:0000256" key="2">
    <source>
        <dbReference type="ARBA" id="ARBA00022801"/>
    </source>
</evidence>
<keyword evidence="8" id="KW-1185">Reference proteome</keyword>
<evidence type="ECO:0000259" key="6">
    <source>
        <dbReference type="PROSITE" id="PS51715"/>
    </source>
</evidence>
<evidence type="ECO:0000256" key="1">
    <source>
        <dbReference type="ARBA" id="ARBA00022741"/>
    </source>
</evidence>
<dbReference type="AlphaFoldDB" id="A0A8S1BBQ9"/>
<evidence type="ECO:0000256" key="4">
    <source>
        <dbReference type="PROSITE-ProRule" id="PRU01052"/>
    </source>
</evidence>
<dbReference type="SUPFAM" id="SSF52540">
    <property type="entry name" value="P-loop containing nucleoside triphosphate hydrolases"/>
    <property type="match status" value="1"/>
</dbReference>
<dbReference type="EMBL" id="CADEBC010000586">
    <property type="protein sequence ID" value="CAB3256281.1"/>
    <property type="molecule type" value="Genomic_DNA"/>
</dbReference>
<dbReference type="Pfam" id="PF02263">
    <property type="entry name" value="GBP"/>
    <property type="match status" value="1"/>
</dbReference>
<dbReference type="InterPro" id="IPR036543">
    <property type="entry name" value="Guanylate-bd_C_sf"/>
</dbReference>
<dbReference type="InterPro" id="IPR027417">
    <property type="entry name" value="P-loop_NTPase"/>
</dbReference>
<dbReference type="CDD" id="cd01851">
    <property type="entry name" value="GBP"/>
    <property type="match status" value="1"/>
</dbReference>
<sequence>MINHSTILREFLRLTCLIRVINLLFFELLKPIRVRPTPVTGKMNGNYKKKLEGLQVVKVSEEPGRRYELDEKALESILLRDDIRNLPVVVVSVAGAFRGGKSFILDFFLRYLKAPRWSQLSNEWVGSEDEHLEGFDWRGGGESNTKGIHLWPEPIVVTIDQTGEKMAVLLMDTQGTFDMESDMGDNSTIFALATLLSSVQIYNLRGNIGEDDLQHLQLFTQYGKLACNAEGKAFQTLLFLIRDWSSPYEHPYGYIGGEGLMKKRFEPRLNQRKQLREVREHIHSCFETLKCFLMPHPGLKVTDIQFKGRLCDIDEKFRVSLLELIPSLFDHEHLTSKTINGNKVSTKGLLEFFKQYVDIFNSDELPEATTIYQATVDACMMTILRESREYYESKMDSNIIEDQSVPENTIQEWHNAAIAEAIALFERKKKLGTQDDIEARRSDLQKELEDRLNPYLWQNDTKLKDALSNAKKAFENIISDACKDQARLCLHVKDLYALYSEAVPIGLALFDCTRTAVPQELDEERKDLVKYFENLYEKMCAVNEQNNRSSILEAREIYLLRMNNGFMQQEFSSDELLRQHEEALNLATNHFHSLRNRPTQESEDAHLEQLLQSSAEHYKNLCSVYEHRKAALEDQELLKQAAREAHELHMSQLREITDRMSRIEAESRRHRNDCAIL</sequence>
<protein>
    <recommendedName>
        <fullName evidence="6">GB1/RHD3-type G domain-containing protein</fullName>
    </recommendedName>
</protein>
<reference evidence="7 8" key="1">
    <citation type="submission" date="2020-04" db="EMBL/GenBank/DDBJ databases">
        <authorList>
            <person name="Wallbank WR R."/>
            <person name="Pardo Diaz C."/>
            <person name="Kozak K."/>
            <person name="Martin S."/>
            <person name="Jiggins C."/>
            <person name="Moest M."/>
            <person name="Warren A I."/>
            <person name="Byers J.R.P. K."/>
            <person name="Montejo-Kovacevich G."/>
            <person name="Yen C E."/>
        </authorList>
    </citation>
    <scope>NUCLEOTIDE SEQUENCE [LARGE SCALE GENOMIC DNA]</scope>
</reference>
<gene>
    <name evidence="7" type="ORF">APLA_LOCUS15293</name>
</gene>
<dbReference type="GO" id="GO:0003924">
    <property type="term" value="F:GTPase activity"/>
    <property type="evidence" value="ECO:0007669"/>
    <property type="project" value="InterPro"/>
</dbReference>
<comment type="similarity">
    <text evidence="4">Belongs to the TRAFAC class dynamin-like GTPase superfamily. GB1/RHD3 GTPase family.</text>
</comment>